<dbReference type="InterPro" id="IPR042087">
    <property type="entry name" value="DNA_pol_B_thumb"/>
</dbReference>
<dbReference type="InterPro" id="IPR024647">
    <property type="entry name" value="DNA_pol_a_cat_su_N"/>
</dbReference>
<feature type="domain" description="Zinc finger DNA-directed DNA polymerase family B alpha" evidence="16">
    <location>
        <begin position="1314"/>
        <end position="1487"/>
    </location>
</feature>
<dbReference type="Gene3D" id="1.10.3200.20">
    <property type="entry name" value="DNA Polymerase alpha, zinc finger"/>
    <property type="match status" value="1"/>
</dbReference>
<dbReference type="GO" id="GO:1902975">
    <property type="term" value="P:mitotic DNA replication initiation"/>
    <property type="evidence" value="ECO:0007669"/>
    <property type="project" value="InterPro"/>
</dbReference>
<sequence length="1496" mass="169718">MDRPKREKKVDQARVSALQKLAEAKQKGEKHHLETAETHEDIFEEVDEKEYQERKRQRQNNYWIDDDGDGEEYYDDGRDLCDESESDDDDGYYAESLGGKIGRSKAEKMFKRKDTLASYFHRRTAKTKASEVDLESDVLLKQYLDEMDEEDQLQQASSSGSACPLSSEIIGTFAPKIETSEPPKVTKTLKRGSSVLEEEEEENTGKKHLRKEFDLLMNREDSSPEITPVEEAPLESMSDFAGLGDIDKNAFWIQELFNSDFDDIPTDTEVKPSVEEIIGFPLTESNVGSDFEDSIQTAAIKASVAAAQQQHTDEKTPVMPTSEQFSDLVIPSVVDVPDETTAFPVNLQLSDISAEEEGGHQVVNFYYLDAVEAGKKHPGIVYLFGKVQHLIQKSWISCCLIVKNILRRIWILPRQTDLQTGEPFKLEEVHQELTELMNKLKIDEFRIRAVEKKFWLNSDQYAQEAVYLELRYSVKNFLDWNFKYPALEANLTGKTFQAIFGTTSSELELLILETNIKGPRLMKISNPTMADSQRTWCAVELIVNSSNIVPENVNSLPPLRVLAINFLTMPDPKTHHNEAFSTFTISIFIVMVGLLSNDNLDLNNETSALEQRWRHTCVIAKRPDLMFPSNFKSTLMDQKKTTVVILNNERAILSAVLTKILKIDPDIIVGHELLDFHLFNFINRAVTLQVPYPSRISRLKNVTQTKQKTVVQTKGLLQQLTAGRMLCDAKVLAKELIRAKDFSLQEMALEIFNERIEEILPQTIKNYFTSSTSLMHLVVKVLADAFLCWRICEKLRCLQLAIEITRAVGGVLSKTLLGGRAERTEYLLLHAFDAQNYVYPEKVSHGGKQKVVVTSLDDEEIIIGSKKASYAGGLVLDPKKGLYDRIVLLLDFNSLYPSIIQEFNICFTTVDLSPFTDPIKGSDEALPEIPDPDKAAGILPKEIKRLVESRRQLKSLMKPGIPPDLFQQYHIRQQALKITANSVYGCLGFAASRFYAKPLAALITAKGREILTNTKLAVEKLGLEVIYGDTDSIMINSNLTSIDDALAMGKKILSILAQLVCRFVLQIKAEMNKRFKLLELDIDGIYKKLLLLKKKKYAALSCEKRPDGSWQFKKEVKGLDIVRRDWSPIAIEAGNYVINSILSDFTSDETAARIREYLMKLTSDIRQNKVVLGKFIIRKQLAKSPDEYQDAKGQPHVAVALRMNEKGSHFRQGDVIPYAICLDQTNNQAMQRAYHFNEIQQGNMQIDFDYYLAQQIHPVVTRLCEPIGSLDAACLADWLGLKRASYAKQSNLALPTTDLATVSSSCSFFDHSYSEPFTVPCVECGKIIEVTTLFSDMENIKLALSKCPYGDCSFKPASNRQYLVSLLRKQIHKHVHQYYLGWYVCDDSTCRYRSRYVVMKLNSEGKLICPKCPSGILIREYSEKKLYNQLCFYFTIFDFPQALMRLSKAKKQLARLLPKMHLSVYETLATHACSVLNDNAYGTINLGAVLKFYPKR</sequence>
<evidence type="ECO:0000313" key="19">
    <source>
        <dbReference type="Proteomes" id="UP000054653"/>
    </source>
</evidence>
<evidence type="ECO:0000259" key="15">
    <source>
        <dbReference type="Pfam" id="PF03104"/>
    </source>
</evidence>
<organism evidence="18 19">
    <name type="scientific">Trichinella britovi</name>
    <name type="common">Parasitic roundworm</name>
    <dbReference type="NCBI Taxonomy" id="45882"/>
    <lineage>
        <taxon>Eukaryota</taxon>
        <taxon>Metazoa</taxon>
        <taxon>Ecdysozoa</taxon>
        <taxon>Nematoda</taxon>
        <taxon>Enoplea</taxon>
        <taxon>Dorylaimia</taxon>
        <taxon>Trichinellida</taxon>
        <taxon>Trichinellidae</taxon>
        <taxon>Trichinella</taxon>
    </lineage>
</organism>
<dbReference type="Pfam" id="PF08996">
    <property type="entry name" value="zf-DNA_Pol"/>
    <property type="match status" value="1"/>
</dbReference>
<reference evidence="18 19" key="1">
    <citation type="submission" date="2015-01" db="EMBL/GenBank/DDBJ databases">
        <title>Evolution of Trichinella species and genotypes.</title>
        <authorList>
            <person name="Korhonen P.K."/>
            <person name="Edoardo P."/>
            <person name="Giuseppe L.R."/>
            <person name="Gasser R.B."/>
        </authorList>
    </citation>
    <scope>NUCLEOTIDE SEQUENCE [LARGE SCALE GENOMIC DNA]</scope>
    <source>
        <strain evidence="18">ISS120</strain>
    </source>
</reference>
<feature type="region of interest" description="Disordered" evidence="13">
    <location>
        <begin position="22"/>
        <end position="98"/>
    </location>
</feature>
<dbReference type="Pfam" id="PF03104">
    <property type="entry name" value="DNA_pol_B_exo1"/>
    <property type="match status" value="1"/>
</dbReference>
<keyword evidence="8" id="KW-0862">Zinc</keyword>
<comment type="catalytic activity">
    <reaction evidence="12">
        <text>DNA(n) + a 2'-deoxyribonucleoside 5'-triphosphate = DNA(n+1) + diphosphate</text>
        <dbReference type="Rhea" id="RHEA:22508"/>
        <dbReference type="Rhea" id="RHEA-COMP:17339"/>
        <dbReference type="Rhea" id="RHEA-COMP:17340"/>
        <dbReference type="ChEBI" id="CHEBI:33019"/>
        <dbReference type="ChEBI" id="CHEBI:61560"/>
        <dbReference type="ChEBI" id="CHEBI:173112"/>
        <dbReference type="EC" id="2.7.7.7"/>
    </reaction>
</comment>
<dbReference type="GO" id="GO:0008270">
    <property type="term" value="F:zinc ion binding"/>
    <property type="evidence" value="ECO:0007669"/>
    <property type="project" value="UniProtKB-KW"/>
</dbReference>
<dbReference type="Gene3D" id="3.30.70.2820">
    <property type="match status" value="1"/>
</dbReference>
<dbReference type="FunFam" id="1.10.132.60:FF:000004">
    <property type="entry name" value="DNA polymerase"/>
    <property type="match status" value="1"/>
</dbReference>
<feature type="compositionally biased region" description="Acidic residues" evidence="13">
    <location>
        <begin position="82"/>
        <end position="92"/>
    </location>
</feature>
<evidence type="ECO:0000256" key="6">
    <source>
        <dbReference type="ARBA" id="ARBA00022723"/>
    </source>
</evidence>
<keyword evidence="7" id="KW-0863">Zinc-finger</keyword>
<evidence type="ECO:0000256" key="9">
    <source>
        <dbReference type="ARBA" id="ARBA00022932"/>
    </source>
</evidence>
<dbReference type="GO" id="GO:0003887">
    <property type="term" value="F:DNA-directed DNA polymerase activity"/>
    <property type="evidence" value="ECO:0007669"/>
    <property type="project" value="UniProtKB-KW"/>
</dbReference>
<dbReference type="InterPro" id="IPR036397">
    <property type="entry name" value="RNaseH_sf"/>
</dbReference>
<dbReference type="GO" id="GO:0006272">
    <property type="term" value="P:leading strand elongation"/>
    <property type="evidence" value="ECO:0007669"/>
    <property type="project" value="TreeGrafter"/>
</dbReference>
<evidence type="ECO:0000313" key="18">
    <source>
        <dbReference type="EMBL" id="KRY53750.1"/>
    </source>
</evidence>
<evidence type="ECO:0000256" key="3">
    <source>
        <dbReference type="ARBA" id="ARBA00022679"/>
    </source>
</evidence>
<keyword evidence="5 12" id="KW-0235">DNA replication</keyword>
<feature type="region of interest" description="Disordered" evidence="13">
    <location>
        <begin position="183"/>
        <end position="206"/>
    </location>
</feature>
<evidence type="ECO:0000256" key="8">
    <source>
        <dbReference type="ARBA" id="ARBA00022833"/>
    </source>
</evidence>
<dbReference type="Gene3D" id="2.40.50.730">
    <property type="match status" value="1"/>
</dbReference>
<dbReference type="OMA" id="RTAQNHE"/>
<dbReference type="EMBL" id="JYDI01000080">
    <property type="protein sequence ID" value="KRY53750.1"/>
    <property type="molecule type" value="Genomic_DNA"/>
</dbReference>
<dbReference type="SUPFAM" id="SSF56672">
    <property type="entry name" value="DNA/RNA polymerases"/>
    <property type="match status" value="1"/>
</dbReference>
<evidence type="ECO:0000259" key="16">
    <source>
        <dbReference type="Pfam" id="PF08996"/>
    </source>
</evidence>
<evidence type="ECO:0000256" key="4">
    <source>
        <dbReference type="ARBA" id="ARBA00022695"/>
    </source>
</evidence>
<dbReference type="SUPFAM" id="SSF53098">
    <property type="entry name" value="Ribonuclease H-like"/>
    <property type="match status" value="1"/>
</dbReference>
<evidence type="ECO:0000256" key="7">
    <source>
        <dbReference type="ARBA" id="ARBA00022771"/>
    </source>
</evidence>
<dbReference type="GO" id="GO:0006273">
    <property type="term" value="P:lagging strand elongation"/>
    <property type="evidence" value="ECO:0007669"/>
    <property type="project" value="TreeGrafter"/>
</dbReference>
<keyword evidence="6" id="KW-0479">Metal-binding</keyword>
<dbReference type="STRING" id="45882.A0A0V1CX19"/>
<dbReference type="SMART" id="SM00486">
    <property type="entry name" value="POLBc"/>
    <property type="match status" value="1"/>
</dbReference>
<comment type="subcellular location">
    <subcellularLocation>
        <location evidence="1">Nucleus</location>
    </subcellularLocation>
</comment>
<dbReference type="Pfam" id="PF12254">
    <property type="entry name" value="DNA_pol_alpha_N"/>
    <property type="match status" value="1"/>
</dbReference>
<evidence type="ECO:0000256" key="11">
    <source>
        <dbReference type="ARBA" id="ARBA00023242"/>
    </source>
</evidence>
<dbReference type="GO" id="GO:0005658">
    <property type="term" value="C:alpha DNA polymerase:primase complex"/>
    <property type="evidence" value="ECO:0007669"/>
    <property type="project" value="TreeGrafter"/>
</dbReference>
<feature type="domain" description="DNA-directed DNA polymerase family B multifunctional" evidence="14">
    <location>
        <begin position="812"/>
        <end position="1267"/>
    </location>
</feature>
<feature type="compositionally biased region" description="Basic and acidic residues" evidence="13">
    <location>
        <begin position="22"/>
        <end position="41"/>
    </location>
</feature>
<dbReference type="Proteomes" id="UP000054653">
    <property type="component" value="Unassembled WGS sequence"/>
</dbReference>
<protein>
    <recommendedName>
        <fullName evidence="12">DNA polymerase</fullName>
        <ecNumber evidence="12">2.7.7.7</ecNumber>
    </recommendedName>
</protein>
<dbReference type="InterPro" id="IPR017964">
    <property type="entry name" value="DNA-dir_DNA_pol_B_CS"/>
</dbReference>
<dbReference type="NCBIfam" id="TIGR00592">
    <property type="entry name" value="pol2"/>
    <property type="match status" value="1"/>
</dbReference>
<gene>
    <name evidence="18" type="primary">pola1</name>
    <name evidence="18" type="ORF">T03_4285</name>
</gene>
<accession>A0A0V1CX19</accession>
<dbReference type="InterPro" id="IPR015088">
    <property type="entry name" value="Znf_DNA-dir_DNA_pol_B_alpha"/>
</dbReference>
<dbReference type="InterPro" id="IPR006172">
    <property type="entry name" value="DNA-dir_DNA_pol_B"/>
</dbReference>
<dbReference type="Gene3D" id="3.90.1600.10">
    <property type="entry name" value="Palm domain of DNA polymerase"/>
    <property type="match status" value="2"/>
</dbReference>
<evidence type="ECO:0000259" key="14">
    <source>
        <dbReference type="Pfam" id="PF00136"/>
    </source>
</evidence>
<keyword evidence="10 12" id="KW-0238">DNA-binding</keyword>
<evidence type="ECO:0000256" key="5">
    <source>
        <dbReference type="ARBA" id="ARBA00022705"/>
    </source>
</evidence>
<dbReference type="Pfam" id="PF00136">
    <property type="entry name" value="DNA_pol_B"/>
    <property type="match status" value="1"/>
</dbReference>
<proteinExistence type="inferred from homology"/>
<evidence type="ECO:0000256" key="1">
    <source>
        <dbReference type="ARBA" id="ARBA00004123"/>
    </source>
</evidence>
<dbReference type="PRINTS" id="PR00106">
    <property type="entry name" value="DNAPOLB"/>
</dbReference>
<feature type="domain" description="DNA-directed DNA polymerase family B exonuclease" evidence="15">
    <location>
        <begin position="499"/>
        <end position="747"/>
    </location>
</feature>
<keyword evidence="9 12" id="KW-0239">DNA-directed DNA polymerase</keyword>
<dbReference type="InterPro" id="IPR043502">
    <property type="entry name" value="DNA/RNA_pol_sf"/>
</dbReference>
<dbReference type="EC" id="2.7.7.7" evidence="12"/>
<dbReference type="InterPro" id="IPR012337">
    <property type="entry name" value="RNaseH-like_sf"/>
</dbReference>
<dbReference type="CDD" id="cd05532">
    <property type="entry name" value="POLBc_alpha"/>
    <property type="match status" value="1"/>
</dbReference>
<dbReference type="GO" id="GO:0003697">
    <property type="term" value="F:single-stranded DNA binding"/>
    <property type="evidence" value="ECO:0007669"/>
    <property type="project" value="TreeGrafter"/>
</dbReference>
<keyword evidence="4 12" id="KW-0548">Nucleotidyltransferase</keyword>
<dbReference type="PANTHER" id="PTHR45861">
    <property type="entry name" value="DNA POLYMERASE ALPHA CATALYTIC SUBUNIT"/>
    <property type="match status" value="1"/>
</dbReference>
<dbReference type="CDD" id="cd05776">
    <property type="entry name" value="DNA_polB_alpha_exo"/>
    <property type="match status" value="1"/>
</dbReference>
<keyword evidence="11" id="KW-0539">Nucleus</keyword>
<dbReference type="InterPro" id="IPR038256">
    <property type="entry name" value="Pol_alpha_znc_sf"/>
</dbReference>
<dbReference type="Gene3D" id="3.30.420.10">
    <property type="entry name" value="Ribonuclease H-like superfamily/Ribonuclease H"/>
    <property type="match status" value="1"/>
</dbReference>
<dbReference type="InterPro" id="IPR006133">
    <property type="entry name" value="DNA-dir_DNA_pol_B_exonuc"/>
</dbReference>
<keyword evidence="19" id="KW-1185">Reference proteome</keyword>
<dbReference type="PROSITE" id="PS00116">
    <property type="entry name" value="DNA_POLYMERASE_B"/>
    <property type="match status" value="1"/>
</dbReference>
<dbReference type="Gene3D" id="1.10.132.60">
    <property type="entry name" value="DNA polymerase family B, C-terminal domain"/>
    <property type="match status" value="1"/>
</dbReference>
<dbReference type="InterPro" id="IPR023211">
    <property type="entry name" value="DNA_pol_palm_dom_sf"/>
</dbReference>
<dbReference type="GO" id="GO:0003688">
    <property type="term" value="F:DNA replication origin binding"/>
    <property type="evidence" value="ECO:0007669"/>
    <property type="project" value="TreeGrafter"/>
</dbReference>
<evidence type="ECO:0000259" key="17">
    <source>
        <dbReference type="Pfam" id="PF12254"/>
    </source>
</evidence>
<name>A0A0V1CX19_TRIBR</name>
<evidence type="ECO:0000256" key="13">
    <source>
        <dbReference type="SAM" id="MobiDB-lite"/>
    </source>
</evidence>
<feature type="domain" description="DNA polymerase alpha catalytic subunit N-terminal" evidence="17">
    <location>
        <begin position="18"/>
        <end position="81"/>
    </location>
</feature>
<comment type="caution">
    <text evidence="18">The sequence shown here is derived from an EMBL/GenBank/DDBJ whole genome shotgun (WGS) entry which is preliminary data.</text>
</comment>
<dbReference type="PANTHER" id="PTHR45861:SF1">
    <property type="entry name" value="DNA POLYMERASE ALPHA CATALYTIC SUBUNIT"/>
    <property type="match status" value="1"/>
</dbReference>
<evidence type="ECO:0000256" key="12">
    <source>
        <dbReference type="RuleBase" id="RU000442"/>
    </source>
</evidence>
<dbReference type="GO" id="GO:0003682">
    <property type="term" value="F:chromatin binding"/>
    <property type="evidence" value="ECO:0007669"/>
    <property type="project" value="TreeGrafter"/>
</dbReference>
<dbReference type="InterPro" id="IPR006134">
    <property type="entry name" value="DNA-dir_DNA_pol_B_multi_dom"/>
</dbReference>
<evidence type="ECO:0000256" key="2">
    <source>
        <dbReference type="ARBA" id="ARBA00005755"/>
    </source>
</evidence>
<evidence type="ECO:0000256" key="10">
    <source>
        <dbReference type="ARBA" id="ARBA00023125"/>
    </source>
</evidence>
<comment type="similarity">
    <text evidence="2 12">Belongs to the DNA polymerase type-B family.</text>
</comment>
<dbReference type="InterPro" id="IPR045846">
    <property type="entry name" value="POLBc_alpha"/>
</dbReference>
<keyword evidence="3 12" id="KW-0808">Transferase</keyword>
<dbReference type="GO" id="GO:0000166">
    <property type="term" value="F:nucleotide binding"/>
    <property type="evidence" value="ECO:0007669"/>
    <property type="project" value="InterPro"/>
</dbReference>
<dbReference type="OrthoDB" id="6755010at2759"/>
<feature type="compositionally biased region" description="Acidic residues" evidence="13">
    <location>
        <begin position="64"/>
        <end position="74"/>
    </location>
</feature>